<organism evidence="1 2">
    <name type="scientific">Streptomyces tremellae</name>
    <dbReference type="NCBI Taxonomy" id="1124239"/>
    <lineage>
        <taxon>Bacteria</taxon>
        <taxon>Bacillati</taxon>
        <taxon>Actinomycetota</taxon>
        <taxon>Actinomycetes</taxon>
        <taxon>Kitasatosporales</taxon>
        <taxon>Streptomycetaceae</taxon>
        <taxon>Streptomyces</taxon>
    </lineage>
</organism>
<dbReference type="EMBL" id="BAABEP010000044">
    <property type="protein sequence ID" value="GAA3747503.1"/>
    <property type="molecule type" value="Genomic_DNA"/>
</dbReference>
<gene>
    <name evidence="1" type="ORF">GCM10023082_49880</name>
</gene>
<reference evidence="2" key="1">
    <citation type="journal article" date="2019" name="Int. J. Syst. Evol. Microbiol.">
        <title>The Global Catalogue of Microorganisms (GCM) 10K type strain sequencing project: providing services to taxonomists for standard genome sequencing and annotation.</title>
        <authorList>
            <consortium name="The Broad Institute Genomics Platform"/>
            <consortium name="The Broad Institute Genome Sequencing Center for Infectious Disease"/>
            <person name="Wu L."/>
            <person name="Ma J."/>
        </authorList>
    </citation>
    <scope>NUCLEOTIDE SEQUENCE [LARGE SCALE GENOMIC DNA]</scope>
    <source>
        <strain evidence="2">JCM 30846</strain>
    </source>
</reference>
<keyword evidence="2" id="KW-1185">Reference proteome</keyword>
<evidence type="ECO:0000313" key="2">
    <source>
        <dbReference type="Proteomes" id="UP001499884"/>
    </source>
</evidence>
<protein>
    <submittedName>
        <fullName evidence="1">DUF3626 domain-containing protein</fullName>
    </submittedName>
</protein>
<evidence type="ECO:0000313" key="1">
    <source>
        <dbReference type="EMBL" id="GAA3747503.1"/>
    </source>
</evidence>
<dbReference type="Proteomes" id="UP001499884">
    <property type="component" value="Unassembled WGS sequence"/>
</dbReference>
<dbReference type="RefSeq" id="WP_345651727.1">
    <property type="nucleotide sequence ID" value="NZ_BAABEP010000044.1"/>
</dbReference>
<name>A0ABP7FUQ2_9ACTN</name>
<dbReference type="Pfam" id="PF12294">
    <property type="entry name" value="DUF3626"/>
    <property type="match status" value="2"/>
</dbReference>
<accession>A0ABP7FUQ2</accession>
<proteinExistence type="predicted"/>
<sequence>MDTYTYGPAAVPPAGTPAERAIRHVAERSAGGPADPTWRVTLNFHPDRRGRDGVPVIEALARDGRYVSQFVTGTSNGGLTARPGGDRHRWESRIFGGAYDGAPPHDRPVHGALDHRGAVAGAAPRFGSSYLRLAAHTLARTTFCCPDSSAWPEDFGVAEHCAPLVAKALADRLDPLDDHVEAHVHGPVLLAEDVAALVLDASYRGTPVETAARDLPCPLLWHPGHRLPVEVLRAHPDFRGQEYVDLGVRIARDGVLDARAVGEAARSGRYDPQAVKKVWHYVARFGAPPPPA</sequence>
<dbReference type="InterPro" id="IPR022074">
    <property type="entry name" value="DUF3626"/>
</dbReference>
<comment type="caution">
    <text evidence="1">The sequence shown here is derived from an EMBL/GenBank/DDBJ whole genome shotgun (WGS) entry which is preliminary data.</text>
</comment>